<dbReference type="GO" id="GO:0003779">
    <property type="term" value="F:actin binding"/>
    <property type="evidence" value="ECO:0007669"/>
    <property type="project" value="InterPro"/>
</dbReference>
<dbReference type="GO" id="GO:0040038">
    <property type="term" value="P:polar body extrusion after meiotic divisions"/>
    <property type="evidence" value="ECO:0007669"/>
    <property type="project" value="TreeGrafter"/>
</dbReference>
<dbReference type="GO" id="GO:0051295">
    <property type="term" value="P:establishment of meiotic spindle localization"/>
    <property type="evidence" value="ECO:0007669"/>
    <property type="project" value="TreeGrafter"/>
</dbReference>
<accession>A0A9N7YQL8</accession>
<dbReference type="PANTHER" id="PTHR21345:SF5">
    <property type="entry name" value="PROTEIN SPIRE HOMOLOG 2"/>
    <property type="match status" value="1"/>
</dbReference>
<gene>
    <name evidence="2" type="ORF">PLEPLA_LOCUS28560</name>
</gene>
<feature type="region of interest" description="Disordered" evidence="1">
    <location>
        <begin position="82"/>
        <end position="141"/>
    </location>
</feature>
<keyword evidence="3" id="KW-1185">Reference proteome</keyword>
<dbReference type="EMBL" id="CADEAL010002508">
    <property type="protein sequence ID" value="CAB1440769.1"/>
    <property type="molecule type" value="Genomic_DNA"/>
</dbReference>
<dbReference type="Proteomes" id="UP001153269">
    <property type="component" value="Unassembled WGS sequence"/>
</dbReference>
<feature type="region of interest" description="Disordered" evidence="1">
    <location>
        <begin position="190"/>
        <end position="221"/>
    </location>
</feature>
<evidence type="ECO:0000256" key="1">
    <source>
        <dbReference type="SAM" id="MobiDB-lite"/>
    </source>
</evidence>
<dbReference type="GO" id="GO:0036089">
    <property type="term" value="P:cleavage furrow formation"/>
    <property type="evidence" value="ECO:0007669"/>
    <property type="project" value="TreeGrafter"/>
</dbReference>
<dbReference type="GO" id="GO:0008017">
    <property type="term" value="F:microtubule binding"/>
    <property type="evidence" value="ECO:0007669"/>
    <property type="project" value="TreeGrafter"/>
</dbReference>
<evidence type="ECO:0000313" key="2">
    <source>
        <dbReference type="EMBL" id="CAB1440769.1"/>
    </source>
</evidence>
<dbReference type="GO" id="GO:0048193">
    <property type="term" value="P:Golgi vesicle transport"/>
    <property type="evidence" value="ECO:0007669"/>
    <property type="project" value="TreeGrafter"/>
</dbReference>
<dbReference type="PANTHER" id="PTHR21345">
    <property type="entry name" value="SPIRE"/>
    <property type="match status" value="1"/>
</dbReference>
<protein>
    <submittedName>
        <fullName evidence="2">Uncharacterized protein</fullName>
    </submittedName>
</protein>
<comment type="caution">
    <text evidence="2">The sequence shown here is derived from an EMBL/GenBank/DDBJ whole genome shotgun (WGS) entry which is preliminary data.</text>
</comment>
<dbReference type="InterPro" id="IPR029901">
    <property type="entry name" value="Spire"/>
</dbReference>
<dbReference type="GO" id="GO:0030041">
    <property type="term" value="P:actin filament polymerization"/>
    <property type="evidence" value="ECO:0007669"/>
    <property type="project" value="TreeGrafter"/>
</dbReference>
<feature type="compositionally biased region" description="Pro residues" evidence="1">
    <location>
        <begin position="108"/>
        <end position="122"/>
    </location>
</feature>
<evidence type="ECO:0000313" key="3">
    <source>
        <dbReference type="Proteomes" id="UP001153269"/>
    </source>
</evidence>
<reference evidence="2" key="1">
    <citation type="submission" date="2020-03" db="EMBL/GenBank/DDBJ databases">
        <authorList>
            <person name="Weist P."/>
        </authorList>
    </citation>
    <scope>NUCLEOTIDE SEQUENCE</scope>
</reference>
<dbReference type="GO" id="GO:0045010">
    <property type="term" value="P:actin nucleation"/>
    <property type="evidence" value="ECO:0007669"/>
    <property type="project" value="InterPro"/>
</dbReference>
<feature type="compositionally biased region" description="Low complexity" evidence="1">
    <location>
        <begin position="201"/>
        <end position="221"/>
    </location>
</feature>
<dbReference type="GO" id="GO:0051639">
    <property type="term" value="P:actin filament network formation"/>
    <property type="evidence" value="ECO:0007669"/>
    <property type="project" value="TreeGrafter"/>
</dbReference>
<name>A0A9N7YQL8_PLEPL</name>
<proteinExistence type="predicted"/>
<dbReference type="GO" id="GO:0005938">
    <property type="term" value="C:cell cortex"/>
    <property type="evidence" value="ECO:0007669"/>
    <property type="project" value="TreeGrafter"/>
</dbReference>
<organism evidence="2 3">
    <name type="scientific">Pleuronectes platessa</name>
    <name type="common">European plaice</name>
    <dbReference type="NCBI Taxonomy" id="8262"/>
    <lineage>
        <taxon>Eukaryota</taxon>
        <taxon>Metazoa</taxon>
        <taxon>Chordata</taxon>
        <taxon>Craniata</taxon>
        <taxon>Vertebrata</taxon>
        <taxon>Euteleostomi</taxon>
        <taxon>Actinopterygii</taxon>
        <taxon>Neopterygii</taxon>
        <taxon>Teleostei</taxon>
        <taxon>Neoteleostei</taxon>
        <taxon>Acanthomorphata</taxon>
        <taxon>Carangaria</taxon>
        <taxon>Pleuronectiformes</taxon>
        <taxon>Pleuronectoidei</taxon>
        <taxon>Pleuronectidae</taxon>
        <taxon>Pleuronectes</taxon>
    </lineage>
</organism>
<dbReference type="AlphaFoldDB" id="A0A9N7YQL8"/>
<feature type="compositionally biased region" description="Pro residues" evidence="1">
    <location>
        <begin position="191"/>
        <end position="200"/>
    </location>
</feature>
<feature type="compositionally biased region" description="Low complexity" evidence="1">
    <location>
        <begin position="123"/>
        <end position="140"/>
    </location>
</feature>
<dbReference type="GO" id="GO:0030659">
    <property type="term" value="C:cytoplasmic vesicle membrane"/>
    <property type="evidence" value="ECO:0007669"/>
    <property type="project" value="TreeGrafter"/>
</dbReference>
<sequence>MKIPSKKMAHIPVYTVGFHSTPKSHGHKSQVYKSLRTLSRRSVEEEFPHLYAHGCTLRDVCADCTKFVADVISSSRRSLDLLNNTPKREARAAAPRPQRQSHLETPTQPHPPQPPPQLPPQAPQQQQLLHASLPPSSPQLRTETINNRLSAGASSSLQLQDLTPGSSLLHSEVEVVEVGVEVGASFSLPPSLSPPPPSLPPSLSLSSSSLPPSLPPSSSLRLSLLLPPGPCEWVCRSGPVAPRLSLNQGPSSG</sequence>